<evidence type="ECO:0000256" key="11">
    <source>
        <dbReference type="SAM" id="Phobius"/>
    </source>
</evidence>
<keyword evidence="5" id="KW-0547">Nucleotide-binding</keyword>
<dbReference type="PROSITE" id="PS50893">
    <property type="entry name" value="ABC_TRANSPORTER_2"/>
    <property type="match status" value="1"/>
</dbReference>
<dbReference type="InterPro" id="IPR017871">
    <property type="entry name" value="ABC_transporter-like_CS"/>
</dbReference>
<feature type="domain" description="ABC transporter" evidence="12">
    <location>
        <begin position="431"/>
        <end position="663"/>
    </location>
</feature>
<evidence type="ECO:0000259" key="13">
    <source>
        <dbReference type="PROSITE" id="PS50929"/>
    </source>
</evidence>
<reference evidence="14 15" key="1">
    <citation type="submission" date="2020-08" db="EMBL/GenBank/DDBJ databases">
        <title>Genomic Encyclopedia of Type Strains, Phase IV (KMG-V): Genome sequencing to study the core and pangenomes of soil and plant-associated prokaryotes.</title>
        <authorList>
            <person name="Whitman W."/>
        </authorList>
    </citation>
    <scope>NUCLEOTIDE SEQUENCE [LARGE SCALE GENOMIC DNA]</scope>
    <source>
        <strain evidence="14 15">M8UP14</strain>
    </source>
</reference>
<feature type="transmembrane region" description="Helical" evidence="11">
    <location>
        <begin position="228"/>
        <end position="251"/>
    </location>
</feature>
<keyword evidence="6" id="KW-0067">ATP-binding</keyword>
<dbReference type="InterPro" id="IPR003439">
    <property type="entry name" value="ABC_transporter-like_ATP-bd"/>
</dbReference>
<dbReference type="GO" id="GO:0016887">
    <property type="term" value="F:ATP hydrolysis activity"/>
    <property type="evidence" value="ECO:0007669"/>
    <property type="project" value="InterPro"/>
</dbReference>
<dbReference type="PANTHER" id="PTHR24221">
    <property type="entry name" value="ATP-BINDING CASSETTE SUB-FAMILY B"/>
    <property type="match status" value="1"/>
</dbReference>
<dbReference type="SUPFAM" id="SSF90123">
    <property type="entry name" value="ABC transporter transmembrane region"/>
    <property type="match status" value="1"/>
</dbReference>
<dbReference type="Gene3D" id="3.40.50.300">
    <property type="entry name" value="P-loop containing nucleotide triphosphate hydrolases"/>
    <property type="match status" value="1"/>
</dbReference>
<accession>A0A7W7ZIW9</accession>
<evidence type="ECO:0000259" key="12">
    <source>
        <dbReference type="PROSITE" id="PS50893"/>
    </source>
</evidence>
<evidence type="ECO:0000256" key="4">
    <source>
        <dbReference type="ARBA" id="ARBA00022692"/>
    </source>
</evidence>
<dbReference type="Pfam" id="PF00664">
    <property type="entry name" value="ABC_membrane"/>
    <property type="match status" value="1"/>
</dbReference>
<comment type="subcellular location">
    <subcellularLocation>
        <location evidence="1">Cell membrane</location>
        <topology evidence="1">Multi-pass membrane protein</topology>
    </subcellularLocation>
</comment>
<dbReference type="GO" id="GO:0034040">
    <property type="term" value="F:ATPase-coupled lipid transmembrane transporter activity"/>
    <property type="evidence" value="ECO:0007669"/>
    <property type="project" value="TreeGrafter"/>
</dbReference>
<dbReference type="GO" id="GO:0008233">
    <property type="term" value="F:peptidase activity"/>
    <property type="evidence" value="ECO:0007669"/>
    <property type="project" value="InterPro"/>
</dbReference>
<evidence type="ECO:0000256" key="5">
    <source>
        <dbReference type="ARBA" id="ARBA00022741"/>
    </source>
</evidence>
<dbReference type="Gene3D" id="1.20.1560.10">
    <property type="entry name" value="ABC transporter type 1, transmembrane domain"/>
    <property type="match status" value="1"/>
</dbReference>
<dbReference type="GO" id="GO:0005524">
    <property type="term" value="F:ATP binding"/>
    <property type="evidence" value="ECO:0007669"/>
    <property type="project" value="UniProtKB-KW"/>
</dbReference>
<evidence type="ECO:0000313" key="15">
    <source>
        <dbReference type="Proteomes" id="UP000540989"/>
    </source>
</evidence>
<dbReference type="InterPro" id="IPR036640">
    <property type="entry name" value="ABC1_TM_sf"/>
</dbReference>
<dbReference type="GO" id="GO:0015031">
    <property type="term" value="P:protein transport"/>
    <property type="evidence" value="ECO:0007669"/>
    <property type="project" value="UniProtKB-KW"/>
</dbReference>
<feature type="transmembrane region" description="Helical" evidence="11">
    <location>
        <begin position="157"/>
        <end position="174"/>
    </location>
</feature>
<keyword evidence="8 11" id="KW-1133">Transmembrane helix</keyword>
<dbReference type="InterPro" id="IPR003593">
    <property type="entry name" value="AAA+_ATPase"/>
</dbReference>
<evidence type="ECO:0000256" key="1">
    <source>
        <dbReference type="ARBA" id="ARBA00004651"/>
    </source>
</evidence>
<dbReference type="EMBL" id="JACHIP010000018">
    <property type="protein sequence ID" value="MBB5060745.1"/>
    <property type="molecule type" value="Genomic_DNA"/>
</dbReference>
<feature type="transmembrane region" description="Helical" evidence="11">
    <location>
        <begin position="115"/>
        <end position="136"/>
    </location>
</feature>
<evidence type="ECO:0000256" key="10">
    <source>
        <dbReference type="ARBA" id="ARBA00043264"/>
    </source>
</evidence>
<keyword evidence="9 11" id="KW-0472">Membrane</keyword>
<dbReference type="FunFam" id="3.40.50.300:FF:000299">
    <property type="entry name" value="ABC transporter ATP-binding protein/permease"/>
    <property type="match status" value="1"/>
</dbReference>
<dbReference type="InterPro" id="IPR027417">
    <property type="entry name" value="P-loop_NTPase"/>
</dbReference>
<dbReference type="PANTHER" id="PTHR24221:SF654">
    <property type="entry name" value="ATP-BINDING CASSETTE SUB-FAMILY B MEMBER 6"/>
    <property type="match status" value="1"/>
</dbReference>
<dbReference type="SUPFAM" id="SSF52540">
    <property type="entry name" value="P-loop containing nucleoside triphosphate hydrolases"/>
    <property type="match status" value="1"/>
</dbReference>
<evidence type="ECO:0000256" key="3">
    <source>
        <dbReference type="ARBA" id="ARBA00022475"/>
    </source>
</evidence>
<keyword evidence="3" id="KW-1003">Cell membrane</keyword>
<name>A0A7W7ZIW9_9BACT</name>
<dbReference type="InterPro" id="IPR039421">
    <property type="entry name" value="Type_1_exporter"/>
</dbReference>
<dbReference type="Gene3D" id="3.90.70.10">
    <property type="entry name" value="Cysteine proteinases"/>
    <property type="match status" value="1"/>
</dbReference>
<keyword evidence="15" id="KW-1185">Reference proteome</keyword>
<dbReference type="InterPro" id="IPR011527">
    <property type="entry name" value="ABC1_TM_dom"/>
</dbReference>
<dbReference type="InterPro" id="IPR005074">
    <property type="entry name" value="Peptidase_C39"/>
</dbReference>
<evidence type="ECO:0000256" key="2">
    <source>
        <dbReference type="ARBA" id="ARBA00022448"/>
    </source>
</evidence>
<dbReference type="AlphaFoldDB" id="A0A7W7ZIW9"/>
<keyword evidence="10" id="KW-0080">Bacteriocin transport</keyword>
<keyword evidence="2" id="KW-0813">Transport</keyword>
<feature type="domain" description="ABC transmembrane type-1" evidence="13">
    <location>
        <begin position="119"/>
        <end position="399"/>
    </location>
</feature>
<organism evidence="14 15">
    <name type="scientific">Granulicella aggregans</name>
    <dbReference type="NCBI Taxonomy" id="474949"/>
    <lineage>
        <taxon>Bacteria</taxon>
        <taxon>Pseudomonadati</taxon>
        <taxon>Acidobacteriota</taxon>
        <taxon>Terriglobia</taxon>
        <taxon>Terriglobales</taxon>
        <taxon>Acidobacteriaceae</taxon>
        <taxon>Granulicella</taxon>
    </lineage>
</organism>
<feature type="transmembrane region" description="Helical" evidence="11">
    <location>
        <begin position="257"/>
        <end position="276"/>
    </location>
</feature>
<protein>
    <submittedName>
        <fullName evidence="14">ABC-type bacteriocin/lantibiotic exporter with double-glycine peptidase domain</fullName>
    </submittedName>
</protein>
<evidence type="ECO:0000256" key="8">
    <source>
        <dbReference type="ARBA" id="ARBA00022989"/>
    </source>
</evidence>
<dbReference type="Pfam" id="PF00005">
    <property type="entry name" value="ABC_tran"/>
    <property type="match status" value="1"/>
</dbReference>
<proteinExistence type="predicted"/>
<dbReference type="Pfam" id="PF03412">
    <property type="entry name" value="Peptidase_C39"/>
    <property type="match status" value="1"/>
</dbReference>
<dbReference type="SMART" id="SM00382">
    <property type="entry name" value="AAA"/>
    <property type="match status" value="1"/>
</dbReference>
<comment type="caution">
    <text evidence="14">The sequence shown here is derived from an EMBL/GenBank/DDBJ whole genome shotgun (WGS) entry which is preliminary data.</text>
</comment>
<dbReference type="Proteomes" id="UP000540989">
    <property type="component" value="Unassembled WGS sequence"/>
</dbReference>
<keyword evidence="7" id="KW-0653">Protein transport</keyword>
<gene>
    <name evidence="14" type="ORF">HDF16_005481</name>
</gene>
<dbReference type="PROSITE" id="PS00211">
    <property type="entry name" value="ABC_TRANSPORTER_1"/>
    <property type="match status" value="1"/>
</dbReference>
<keyword evidence="4 11" id="KW-0812">Transmembrane</keyword>
<evidence type="ECO:0000256" key="7">
    <source>
        <dbReference type="ARBA" id="ARBA00022927"/>
    </source>
</evidence>
<dbReference type="GO" id="GO:0006508">
    <property type="term" value="P:proteolysis"/>
    <property type="evidence" value="ECO:0007669"/>
    <property type="project" value="InterPro"/>
</dbReference>
<dbReference type="PROSITE" id="PS50929">
    <property type="entry name" value="ABC_TM1F"/>
    <property type="match status" value="1"/>
</dbReference>
<evidence type="ECO:0000313" key="14">
    <source>
        <dbReference type="EMBL" id="MBB5060745.1"/>
    </source>
</evidence>
<dbReference type="GO" id="GO:0005886">
    <property type="term" value="C:plasma membrane"/>
    <property type="evidence" value="ECO:0007669"/>
    <property type="project" value="UniProtKB-SubCell"/>
</dbReference>
<evidence type="ECO:0000256" key="9">
    <source>
        <dbReference type="ARBA" id="ARBA00023136"/>
    </source>
</evidence>
<evidence type="ECO:0000256" key="6">
    <source>
        <dbReference type="ARBA" id="ARBA00022840"/>
    </source>
</evidence>
<dbReference type="GO" id="GO:0140359">
    <property type="term" value="F:ABC-type transporter activity"/>
    <property type="evidence" value="ECO:0007669"/>
    <property type="project" value="InterPro"/>
</dbReference>
<dbReference type="GO" id="GO:0043213">
    <property type="term" value="P:bacteriocin transport"/>
    <property type="evidence" value="ECO:0007669"/>
    <property type="project" value="UniProtKB-KW"/>
</dbReference>
<sequence>MTLVKVASARGFTARAFGYTLKELGECRVPVILHWRFQHFVVFEGYLDGFASIVDPARGRLTVTLQELSDCYTGISLLVYGLNVPKAIIRPRIPGTDDLRTLLSFCLRSDFQPSVVTSVIISSITAQLAAVALPLIARFAINKATDLGSSASIAKEALPCILLALGCLGLSTLLRNAVLVKFRSQINLFLSSRFFLRTVQLPVAFLLNRDTGDLLLRLESNGRMRDALANLLVSGIVDLTFMLSYCCALLIVAPTLFLLAVPLAALHMALFSYLSSIQRPMRVTEMAERGRENGLAIEIIQNIVTVKALGAGDQLLERWVTRLTSALQAESARAYVAGCQDVLQTIFRQGVPWILVLVGCSYVSRGQMSVGSLFAASALALQAIGPYTSLLATSHQLSLLRLDLDRITDITSAATEQSQAGQKRVTLRGNLEVVGVSFRYSKEGPYVLRGVSFSVKPGGTIGIVGRSGSGKSTLLQLLLGFYAPTEGTISYDGHPINTYAPDHLRSQLGVVLQDSHIFSSTIKGNVELRTGPVSRDRLMQALSRAHLDEFVESLPMREHTFMAYSSALSGGERQRLAIARALVNNPQIVLFDEATSHLDSQTEQLIMQSLRELEVTQILIAHRLSTLSHCDSILVLEHGVVVEHGSHAELLGKRGAFWSMLNVQRGNLNEVESGIAQMAV</sequence>